<comment type="similarity">
    <text evidence="2">Belongs to the bacterial solute-binding protein 5 family.</text>
</comment>
<dbReference type="Pfam" id="PF00496">
    <property type="entry name" value="SBP_bac_5"/>
    <property type="match status" value="1"/>
</dbReference>
<evidence type="ECO:0000256" key="4">
    <source>
        <dbReference type="SAM" id="SignalP"/>
    </source>
</evidence>
<dbReference type="EMBL" id="JAPDNT010000002">
    <property type="protein sequence ID" value="MCW3473765.1"/>
    <property type="molecule type" value="Genomic_DNA"/>
</dbReference>
<evidence type="ECO:0000256" key="2">
    <source>
        <dbReference type="ARBA" id="ARBA00005695"/>
    </source>
</evidence>
<protein>
    <submittedName>
        <fullName evidence="6">ABC transporter substrate-binding protein</fullName>
    </submittedName>
</protein>
<dbReference type="InterPro" id="IPR030678">
    <property type="entry name" value="Peptide/Ni-bd"/>
</dbReference>
<sequence length="527" mass="59168">MKRRAFIATSAAALALPSVVRAQKQSTLKFIPQIDLSFLDPHWTTAYVTRNHGYLVFDTLYGQDGSFKVSPQMVEGHAVEDDGKLWKLKLRDGLLWHDGERVLARDCVASIKRWARRDAFGDTLMATTDELSAPDDKTIQFRLKQPFPLLPMALGKSPSPMCAMMPERLANTDPFKQITEIVGSGPFRYVMSERVQGSRNVYERFDKYKPREGGTPDWTAGPKIVHFDRVEWTTIPDAATAAAALQNGEQDWWEYLTHDLMPLMRKNPKIKVGVQDPTGGVEMMRTNCLQPPFNNPAIRRALLWAFDQAEFMQAIVGDDPEMYYTPLGSFTPHTPMASDVGLEPMQGKRDYAKVRQMLKEAGYAGEKVVLMVPSDYPTLKALGDVAADTMRRVGMNVDYVVTDWGSMLQRRNKKDPVEQGGWSAFVTGWAGTDHLNPSGHIALRGNGDAPSAWPGWCVSPKLEALRNAWFAAPDLAAQQKVCQEMQRQAMIDVPYMPLGQYIQPTAYRADLNGVLNGFATFWNLRRT</sequence>
<keyword evidence="7" id="KW-1185">Reference proteome</keyword>
<evidence type="ECO:0000313" key="6">
    <source>
        <dbReference type="EMBL" id="MCW3473765.1"/>
    </source>
</evidence>
<dbReference type="PANTHER" id="PTHR30290:SF38">
    <property type="entry name" value="D,D-DIPEPTIDE-BINDING PERIPLASMIC PROTEIN DDPA-RELATED"/>
    <property type="match status" value="1"/>
</dbReference>
<dbReference type="GO" id="GO:0015833">
    <property type="term" value="P:peptide transport"/>
    <property type="evidence" value="ECO:0007669"/>
    <property type="project" value="TreeGrafter"/>
</dbReference>
<dbReference type="AlphaFoldDB" id="A0AA42CGE7"/>
<comment type="caution">
    <text evidence="6">The sequence shown here is derived from an EMBL/GenBank/DDBJ whole genome shotgun (WGS) entry which is preliminary data.</text>
</comment>
<feature type="signal peptide" evidence="4">
    <location>
        <begin position="1"/>
        <end position="22"/>
    </location>
</feature>
<dbReference type="Gene3D" id="3.40.190.10">
    <property type="entry name" value="Periplasmic binding protein-like II"/>
    <property type="match status" value="1"/>
</dbReference>
<evidence type="ECO:0000259" key="5">
    <source>
        <dbReference type="Pfam" id="PF00496"/>
    </source>
</evidence>
<feature type="domain" description="Solute-binding protein family 5" evidence="5">
    <location>
        <begin position="68"/>
        <end position="434"/>
    </location>
</feature>
<dbReference type="RefSeq" id="WP_264712382.1">
    <property type="nucleotide sequence ID" value="NZ_JAPDNT010000002.1"/>
</dbReference>
<dbReference type="Proteomes" id="UP001165679">
    <property type="component" value="Unassembled WGS sequence"/>
</dbReference>
<dbReference type="InterPro" id="IPR000914">
    <property type="entry name" value="SBP_5_dom"/>
</dbReference>
<dbReference type="GO" id="GO:0030288">
    <property type="term" value="C:outer membrane-bounded periplasmic space"/>
    <property type="evidence" value="ECO:0007669"/>
    <property type="project" value="UniProtKB-ARBA"/>
</dbReference>
<evidence type="ECO:0000313" key="7">
    <source>
        <dbReference type="Proteomes" id="UP001165679"/>
    </source>
</evidence>
<proteinExistence type="inferred from homology"/>
<name>A0AA42CGE7_9PROT</name>
<dbReference type="GO" id="GO:0043190">
    <property type="term" value="C:ATP-binding cassette (ABC) transporter complex"/>
    <property type="evidence" value="ECO:0007669"/>
    <property type="project" value="InterPro"/>
</dbReference>
<dbReference type="PANTHER" id="PTHR30290">
    <property type="entry name" value="PERIPLASMIC BINDING COMPONENT OF ABC TRANSPORTER"/>
    <property type="match status" value="1"/>
</dbReference>
<dbReference type="SUPFAM" id="SSF53850">
    <property type="entry name" value="Periplasmic binding protein-like II"/>
    <property type="match status" value="1"/>
</dbReference>
<dbReference type="Gene3D" id="3.10.105.10">
    <property type="entry name" value="Dipeptide-binding Protein, Domain 3"/>
    <property type="match status" value="1"/>
</dbReference>
<evidence type="ECO:0000256" key="1">
    <source>
        <dbReference type="ARBA" id="ARBA00004418"/>
    </source>
</evidence>
<feature type="chain" id="PRO_5041317655" evidence="4">
    <location>
        <begin position="23"/>
        <end position="527"/>
    </location>
</feature>
<dbReference type="GO" id="GO:1904680">
    <property type="term" value="F:peptide transmembrane transporter activity"/>
    <property type="evidence" value="ECO:0007669"/>
    <property type="project" value="TreeGrafter"/>
</dbReference>
<reference evidence="6" key="2">
    <citation type="submission" date="2022-10" db="EMBL/GenBank/DDBJ databases">
        <authorList>
            <person name="Trinh H.N."/>
        </authorList>
    </citation>
    <scope>NUCLEOTIDE SEQUENCE</scope>
    <source>
        <strain evidence="6">RN2-1</strain>
    </source>
</reference>
<evidence type="ECO:0000256" key="3">
    <source>
        <dbReference type="ARBA" id="ARBA00022729"/>
    </source>
</evidence>
<dbReference type="PIRSF" id="PIRSF002741">
    <property type="entry name" value="MppA"/>
    <property type="match status" value="1"/>
</dbReference>
<accession>A0AA42CGE7</accession>
<reference evidence="6" key="1">
    <citation type="submission" date="2022-09" db="EMBL/GenBank/DDBJ databases">
        <title>Rhodovastum sp. nov. RN2-1 isolated from soil in Seongnam, South Korea.</title>
        <authorList>
            <person name="Le N.T."/>
        </authorList>
    </citation>
    <scope>NUCLEOTIDE SEQUENCE</scope>
    <source>
        <strain evidence="6">RN2-1</strain>
    </source>
</reference>
<gene>
    <name evidence="6" type="ORF">OL599_04175</name>
</gene>
<comment type="subcellular location">
    <subcellularLocation>
        <location evidence="1">Periplasm</location>
    </subcellularLocation>
</comment>
<keyword evidence="3 4" id="KW-0732">Signal</keyword>
<dbReference type="CDD" id="cd08502">
    <property type="entry name" value="PBP2_NikA_DppA_OppA_like_16"/>
    <property type="match status" value="1"/>
</dbReference>
<organism evidence="6 7">
    <name type="scientific">Limobrevibacterium gyesilva</name>
    <dbReference type="NCBI Taxonomy" id="2991712"/>
    <lineage>
        <taxon>Bacteria</taxon>
        <taxon>Pseudomonadati</taxon>
        <taxon>Pseudomonadota</taxon>
        <taxon>Alphaproteobacteria</taxon>
        <taxon>Acetobacterales</taxon>
        <taxon>Acetobacteraceae</taxon>
        <taxon>Limobrevibacterium</taxon>
    </lineage>
</organism>
<dbReference type="InterPro" id="IPR039424">
    <property type="entry name" value="SBP_5"/>
</dbReference>